<dbReference type="HOGENOM" id="CLU_111152_0_2_11"/>
<evidence type="ECO:0000256" key="1">
    <source>
        <dbReference type="SAM" id="Phobius"/>
    </source>
</evidence>
<name>D1AA09_THECD</name>
<dbReference type="STRING" id="471852.Tcur_1363"/>
<evidence type="ECO:0000313" key="2">
    <source>
        <dbReference type="EMBL" id="ACY96945.1"/>
    </source>
</evidence>
<gene>
    <name evidence="2" type="ordered locus">Tcur_1363</name>
</gene>
<protein>
    <recommendedName>
        <fullName evidence="4">DUF1772 domain-containing protein</fullName>
    </recommendedName>
</protein>
<evidence type="ECO:0000313" key="3">
    <source>
        <dbReference type="Proteomes" id="UP000001918"/>
    </source>
</evidence>
<dbReference type="InterPro" id="IPR013901">
    <property type="entry name" value="Anthrone_oxy"/>
</dbReference>
<dbReference type="TCDB" id="9.B.15.2.7">
    <property type="family name" value="the 4 tms ybhq (ybhq) family"/>
</dbReference>
<feature type="transmembrane region" description="Helical" evidence="1">
    <location>
        <begin position="63"/>
        <end position="84"/>
    </location>
</feature>
<dbReference type="eggNOG" id="COG5500">
    <property type="taxonomic scope" value="Bacteria"/>
</dbReference>
<sequence length="172" mass="18145">MRNFTESMKVLQIFSLVAAATTMGLAAGLFTSFSYAVMPGLARTGDRVFIDAMQRINTAILNGWFALVFAGAIVFTGLAVGVHLGGDHRAMLPWLVAAFALYAAVLVITFTVNVPLNDALAAAGDAGGLADPAAVRAEFEGRWVSWNVVRSVLSTAALVCLVWALIRSGRAL</sequence>
<feature type="transmembrane region" description="Helical" evidence="1">
    <location>
        <begin position="91"/>
        <end position="112"/>
    </location>
</feature>
<keyword evidence="1" id="KW-1133">Transmembrane helix</keyword>
<dbReference type="Proteomes" id="UP000001918">
    <property type="component" value="Chromosome"/>
</dbReference>
<evidence type="ECO:0008006" key="4">
    <source>
        <dbReference type="Google" id="ProtNLM"/>
    </source>
</evidence>
<proteinExistence type="predicted"/>
<dbReference type="KEGG" id="tcu:Tcur_1363"/>
<dbReference type="AlphaFoldDB" id="D1AA09"/>
<dbReference type="EMBL" id="CP001738">
    <property type="protein sequence ID" value="ACY96945.1"/>
    <property type="molecule type" value="Genomic_DNA"/>
</dbReference>
<keyword evidence="1" id="KW-0812">Transmembrane</keyword>
<organism evidence="2 3">
    <name type="scientific">Thermomonospora curvata (strain ATCC 19995 / DSM 43183 / JCM 3096 / KCTC 9072 / NBRC 15933 / NCIMB 10081 / Henssen B9)</name>
    <dbReference type="NCBI Taxonomy" id="471852"/>
    <lineage>
        <taxon>Bacteria</taxon>
        <taxon>Bacillati</taxon>
        <taxon>Actinomycetota</taxon>
        <taxon>Actinomycetes</taxon>
        <taxon>Streptosporangiales</taxon>
        <taxon>Thermomonosporaceae</taxon>
        <taxon>Thermomonospora</taxon>
    </lineage>
</organism>
<feature type="transmembrane region" description="Helical" evidence="1">
    <location>
        <begin position="148"/>
        <end position="166"/>
    </location>
</feature>
<keyword evidence="3" id="KW-1185">Reference proteome</keyword>
<keyword evidence="1" id="KW-0472">Membrane</keyword>
<dbReference type="Pfam" id="PF08592">
    <property type="entry name" value="Anthrone_oxy"/>
    <property type="match status" value="1"/>
</dbReference>
<reference evidence="2 3" key="1">
    <citation type="journal article" date="2011" name="Stand. Genomic Sci.">
        <title>Complete genome sequence of Thermomonospora curvata type strain (B9).</title>
        <authorList>
            <person name="Chertkov O."/>
            <person name="Sikorski J."/>
            <person name="Nolan M."/>
            <person name="Lapidus A."/>
            <person name="Lucas S."/>
            <person name="Del Rio T.G."/>
            <person name="Tice H."/>
            <person name="Cheng J.F."/>
            <person name="Goodwin L."/>
            <person name="Pitluck S."/>
            <person name="Liolios K."/>
            <person name="Ivanova N."/>
            <person name="Mavromatis K."/>
            <person name="Mikhailova N."/>
            <person name="Ovchinnikova G."/>
            <person name="Pati A."/>
            <person name="Chen A."/>
            <person name="Palaniappan K."/>
            <person name="Djao O.D."/>
            <person name="Land M."/>
            <person name="Hauser L."/>
            <person name="Chang Y.J."/>
            <person name="Jeffries C.D."/>
            <person name="Brettin T."/>
            <person name="Han C."/>
            <person name="Detter J.C."/>
            <person name="Rohde M."/>
            <person name="Goker M."/>
            <person name="Woyke T."/>
            <person name="Bristow J."/>
            <person name="Eisen J.A."/>
            <person name="Markowitz V."/>
            <person name="Hugenholtz P."/>
            <person name="Klenk H.P."/>
            <person name="Kyrpides N.C."/>
        </authorList>
    </citation>
    <scope>NUCLEOTIDE SEQUENCE [LARGE SCALE GENOMIC DNA]</scope>
    <source>
        <strain evidence="3">ATCC 19995 / DSM 43183 / JCM 3096 / KCTC 9072 / NBRC 15933 / NCIMB 10081 / Henssen B9</strain>
    </source>
</reference>
<accession>D1AA09</accession>